<keyword evidence="9" id="KW-0393">Immunoglobulin domain</keyword>
<sequence>MQFLSSELSISQREVKIQEGPLYRTEGYPVSISCDVSGHQGPSTQDFEWSIYLPTTPTREVQIISTKDPSFSYAVYAQRVRSKEIYVERLQGNSVLLHISKLQMRDAGEYECHTPNTDGKYLGSYSAKTNLTVIPDTLSATLPSRMLSKKEGEPLELTCEATKATAQHTHLSLTWYLMQEGGSRAMEIISLSRDFLLAPGPSYADRFLAGDVRLDKLGATSFKLSIGRLQPSDQGQLFCEATEWIQDPGEVWTLITRKQTDQRALRIQPAARDFEVNITARSLPAEGKPLELICRVVGGGGDLQLRGIWFLNGKEIARIDAGGVLDLERDYRDRASQGQLQISKSSSQAFSLKIFSVGPEDVGTYSCEVAEVVRTQAGSWQELQRKQSPVSQVQLRELTARSVAVSAERWVVWEGEALTLLCKAGGDAGPLSVSWWLIPQDRTTPVFVAGMGQDGTVQLGISSPGPRYHSNRRLEKVDWATFRLEIGSAVVTDSGTYECRVSERPRYQTKDLQWTQKISVTVKSLKSSLQVNLMSRQPQVTLTHTFDLSCIVRANSSALKLPFSVTWQFQPAGSGAFHPLIRITHNGTVEWGDTLSQFHGKTKVSQTSFRSQLQIHDAAMEDTGVYQCKVEGYDRNSLYTNGPARLSATSNLLKIAVTFPESKLRVNSSSQVQELSISSNTHIECTILSRSAGNLPLSITWYFSPTPTNAPHRKILEMDQTNVVKYGDEFQTPRSKQKFHSEKVSQELFLLNVLSVEDSDQGHYHCAVEEWLLLRNGTWQKLERKTSGLTELKLRPTGSHVHVSKVSWLGNATEHGEVDFSCSLNGSSSPASLYSVTWYWSRENAVSQMLVHLQYDGLLEYGQEGHRRLLHCFRSSPADFILKLNRVQLEDAGMYWCRVAEWQQHGHPGNWINQASDESQRMMLTVLPSESTFSSRICSSEPLLHFLIVCPFIMLLLLLTSLLCLYWKSRKLSQLSLSAQKEKALCVDMKVATGDWTSVRKEDEGY</sequence>
<dbReference type="InterPro" id="IPR036179">
    <property type="entry name" value="Ig-like_dom_sf"/>
</dbReference>
<organism evidence="14 15">
    <name type="scientific">Phodopus roborovskii</name>
    <name type="common">Roborovski's desert hamster</name>
    <name type="synonym">Cricetulus roborovskii</name>
    <dbReference type="NCBI Taxonomy" id="109678"/>
    <lineage>
        <taxon>Eukaryota</taxon>
        <taxon>Metazoa</taxon>
        <taxon>Chordata</taxon>
        <taxon>Craniata</taxon>
        <taxon>Vertebrata</taxon>
        <taxon>Euteleostomi</taxon>
        <taxon>Mammalia</taxon>
        <taxon>Eutheria</taxon>
        <taxon>Euarchontoglires</taxon>
        <taxon>Glires</taxon>
        <taxon>Rodentia</taxon>
        <taxon>Myomorpha</taxon>
        <taxon>Muroidea</taxon>
        <taxon>Cricetidae</taxon>
        <taxon>Cricetinae</taxon>
        <taxon>Phodopus</taxon>
    </lineage>
</organism>
<evidence type="ECO:0000256" key="2">
    <source>
        <dbReference type="ARBA" id="ARBA00022692"/>
    </source>
</evidence>
<evidence type="ECO:0000256" key="7">
    <source>
        <dbReference type="ARBA" id="ARBA00023157"/>
    </source>
</evidence>
<dbReference type="FunFam" id="2.60.40.10:FF:001387">
    <property type="entry name" value="CD101 molecule"/>
    <property type="match status" value="1"/>
</dbReference>
<feature type="domain" description="Ig-like" evidence="13">
    <location>
        <begin position="135"/>
        <end position="242"/>
    </location>
</feature>
<feature type="domain" description="Ig-like" evidence="13">
    <location>
        <begin position="548"/>
        <end position="647"/>
    </location>
</feature>
<dbReference type="GO" id="GO:0016020">
    <property type="term" value="C:membrane"/>
    <property type="evidence" value="ECO:0007669"/>
    <property type="project" value="UniProtKB-SubCell"/>
</dbReference>
<feature type="transmembrane region" description="Helical" evidence="12">
    <location>
        <begin position="943"/>
        <end position="967"/>
    </location>
</feature>
<evidence type="ECO:0000256" key="1">
    <source>
        <dbReference type="ARBA" id="ARBA00004479"/>
    </source>
</evidence>
<dbReference type="SMART" id="SM00409">
    <property type="entry name" value="IG"/>
    <property type="match status" value="7"/>
</dbReference>
<evidence type="ECO:0000256" key="4">
    <source>
        <dbReference type="ARBA" id="ARBA00022737"/>
    </source>
</evidence>
<name>A0AAU9ZX83_PHORO</name>
<feature type="domain" description="Ig-like" evidence="13">
    <location>
        <begin position="796"/>
        <end position="899"/>
    </location>
</feature>
<dbReference type="InterPro" id="IPR013106">
    <property type="entry name" value="Ig_V-set"/>
</dbReference>
<dbReference type="FunFam" id="2.60.40.10:FF:001961">
    <property type="entry name" value="CD101 molecule"/>
    <property type="match status" value="1"/>
</dbReference>
<evidence type="ECO:0000256" key="9">
    <source>
        <dbReference type="ARBA" id="ARBA00023319"/>
    </source>
</evidence>
<evidence type="ECO:0000313" key="14">
    <source>
        <dbReference type="EMBL" id="CAH6929227.1"/>
    </source>
</evidence>
<feature type="domain" description="Ig-like" evidence="13">
    <location>
        <begin position="26"/>
        <end position="132"/>
    </location>
</feature>
<keyword evidence="8" id="KW-0325">Glycoprotein</keyword>
<accession>A0AAU9ZX83</accession>
<keyword evidence="6 12" id="KW-0472">Membrane</keyword>
<evidence type="ECO:0000256" key="5">
    <source>
        <dbReference type="ARBA" id="ARBA00022989"/>
    </source>
</evidence>
<feature type="domain" description="Ig-like" evidence="13">
    <location>
        <begin position="389"/>
        <end position="519"/>
    </location>
</feature>
<keyword evidence="3" id="KW-0732">Signal</keyword>
<dbReference type="FunFam" id="2.60.40.10:FF:001456">
    <property type="entry name" value="CD101 molecule"/>
    <property type="match status" value="1"/>
</dbReference>
<comment type="subcellular location">
    <subcellularLocation>
        <location evidence="1">Membrane</location>
        <topology evidence="1">Single-pass type I membrane protein</topology>
    </subcellularLocation>
</comment>
<dbReference type="PROSITE" id="PS50835">
    <property type="entry name" value="IG_LIKE"/>
    <property type="match status" value="7"/>
</dbReference>
<evidence type="ECO:0000256" key="12">
    <source>
        <dbReference type="SAM" id="Phobius"/>
    </source>
</evidence>
<evidence type="ECO:0000256" key="3">
    <source>
        <dbReference type="ARBA" id="ARBA00022729"/>
    </source>
</evidence>
<keyword evidence="7" id="KW-1015">Disulfide bond</keyword>
<dbReference type="InterPro" id="IPR051102">
    <property type="entry name" value="IgSF_V-set/TM_domain"/>
</dbReference>
<feature type="domain" description="Ig-like" evidence="13">
    <location>
        <begin position="660"/>
        <end position="787"/>
    </location>
</feature>
<proteinExistence type="predicted"/>
<dbReference type="PANTHER" id="PTHR12207">
    <property type="entry name" value="V-SET AND TRANSMEMBRANE DOMAIN-CONTAINING PROTEIN"/>
    <property type="match status" value="1"/>
</dbReference>
<feature type="domain" description="Ig-like" evidence="13">
    <location>
        <begin position="269"/>
        <end position="384"/>
    </location>
</feature>
<protein>
    <recommendedName>
        <fullName evidence="10">Immunoglobulin superfamily member 2</fullName>
    </recommendedName>
    <alternativeName>
        <fullName evidence="11">Glu-Trp-Ile EWI motif-containing protein 101</fullName>
    </alternativeName>
</protein>
<dbReference type="AlphaFoldDB" id="A0AAU9ZX83"/>
<keyword evidence="2 12" id="KW-0812">Transmembrane</keyword>
<dbReference type="FunFam" id="2.60.40.10:FF:001440">
    <property type="entry name" value="CD101 molecule"/>
    <property type="match status" value="1"/>
</dbReference>
<keyword evidence="15" id="KW-1185">Reference proteome</keyword>
<gene>
    <name evidence="14" type="primary">Cd101</name>
    <name evidence="14" type="ORF">PHOROB_LOCUS12979</name>
</gene>
<dbReference type="SMART" id="SM00408">
    <property type="entry name" value="IGc2"/>
    <property type="match status" value="5"/>
</dbReference>
<dbReference type="Proteomes" id="UP001152836">
    <property type="component" value="Unassembled WGS sequence"/>
</dbReference>
<evidence type="ECO:0000256" key="10">
    <source>
        <dbReference type="ARBA" id="ARBA00067301"/>
    </source>
</evidence>
<reference evidence="14" key="1">
    <citation type="submission" date="2022-06" db="EMBL/GenBank/DDBJ databases">
        <authorList>
            <person name="Andreotti S."/>
            <person name="Wyler E."/>
        </authorList>
    </citation>
    <scope>NUCLEOTIDE SEQUENCE</scope>
</reference>
<keyword evidence="4" id="KW-0677">Repeat</keyword>
<dbReference type="InterPro" id="IPR007110">
    <property type="entry name" value="Ig-like_dom"/>
</dbReference>
<dbReference type="Pfam" id="PF07686">
    <property type="entry name" value="V-set"/>
    <property type="match status" value="3"/>
</dbReference>
<evidence type="ECO:0000259" key="13">
    <source>
        <dbReference type="PROSITE" id="PS50835"/>
    </source>
</evidence>
<dbReference type="SMART" id="SM00406">
    <property type="entry name" value="IGv"/>
    <property type="match status" value="5"/>
</dbReference>
<dbReference type="SUPFAM" id="SSF48726">
    <property type="entry name" value="Immunoglobulin"/>
    <property type="match status" value="7"/>
</dbReference>
<evidence type="ECO:0000256" key="8">
    <source>
        <dbReference type="ARBA" id="ARBA00023180"/>
    </source>
</evidence>
<dbReference type="EMBL" id="CALSGD010001524">
    <property type="protein sequence ID" value="CAH6929227.1"/>
    <property type="molecule type" value="Genomic_DNA"/>
</dbReference>
<dbReference type="InterPro" id="IPR013783">
    <property type="entry name" value="Ig-like_fold"/>
</dbReference>
<dbReference type="FunFam" id="2.60.40.10:FF:000191">
    <property type="entry name" value="Immunoglobulin superfamily member 3"/>
    <property type="match status" value="1"/>
</dbReference>
<dbReference type="CDD" id="cd00099">
    <property type="entry name" value="IgV"/>
    <property type="match status" value="1"/>
</dbReference>
<evidence type="ECO:0000256" key="11">
    <source>
        <dbReference type="ARBA" id="ARBA00080471"/>
    </source>
</evidence>
<keyword evidence="5 12" id="KW-1133">Transmembrane helix</keyword>
<comment type="caution">
    <text evidence="14">The sequence shown here is derived from an EMBL/GenBank/DDBJ whole genome shotgun (WGS) entry which is preliminary data.</text>
</comment>
<evidence type="ECO:0000256" key="6">
    <source>
        <dbReference type="ARBA" id="ARBA00023136"/>
    </source>
</evidence>
<dbReference type="PANTHER" id="PTHR12207:SF25">
    <property type="entry name" value="IMMUNOGLOBULIN SUPERFAMILY MEMBER 2"/>
    <property type="match status" value="1"/>
</dbReference>
<dbReference type="InterPro" id="IPR003598">
    <property type="entry name" value="Ig_sub2"/>
</dbReference>
<dbReference type="InterPro" id="IPR003599">
    <property type="entry name" value="Ig_sub"/>
</dbReference>
<dbReference type="FunFam" id="2.60.40.10:FF:000491">
    <property type="entry name" value="Immunoglobulin superfamily, member 3"/>
    <property type="match status" value="1"/>
</dbReference>
<dbReference type="FunFam" id="2.60.40.10:FF:001481">
    <property type="entry name" value="CD101 molecule"/>
    <property type="match status" value="1"/>
</dbReference>
<evidence type="ECO:0000313" key="15">
    <source>
        <dbReference type="Proteomes" id="UP001152836"/>
    </source>
</evidence>
<dbReference type="Gene3D" id="2.60.40.10">
    <property type="entry name" value="Immunoglobulins"/>
    <property type="match status" value="7"/>
</dbReference>